<feature type="binding site" evidence="5">
    <location>
        <position position="80"/>
    </location>
    <ligand>
        <name>[4Fe-4S] cluster</name>
        <dbReference type="ChEBI" id="CHEBI:49883"/>
        <note>4Fe-4S-S-AdoMet</note>
    </ligand>
</feature>
<evidence type="ECO:0000259" key="6">
    <source>
        <dbReference type="Pfam" id="PF04055"/>
    </source>
</evidence>
<dbReference type="Gene3D" id="3.20.20.70">
    <property type="entry name" value="Aldolase class I"/>
    <property type="match status" value="1"/>
</dbReference>
<dbReference type="SFLD" id="SFLDG01099">
    <property type="entry name" value="Uncharacterised_Radical_SAM_Su"/>
    <property type="match status" value="1"/>
</dbReference>
<evidence type="ECO:0000313" key="7">
    <source>
        <dbReference type="EMBL" id="HGL16892.1"/>
    </source>
</evidence>
<dbReference type="PANTHER" id="PTHR43075">
    <property type="entry name" value="FORMATE LYASE ACTIVATING ENZYME, PUTATIVE (AFU_ORTHOLOGUE AFUA_2G15630)-RELATED"/>
    <property type="match status" value="1"/>
</dbReference>
<keyword evidence="4 5" id="KW-0411">Iron-sulfur</keyword>
<dbReference type="Pfam" id="PF04055">
    <property type="entry name" value="Radical_SAM"/>
    <property type="match status" value="1"/>
</dbReference>
<dbReference type="SFLD" id="SFLDS00029">
    <property type="entry name" value="Radical_SAM"/>
    <property type="match status" value="1"/>
</dbReference>
<dbReference type="PANTHER" id="PTHR43075:SF1">
    <property type="entry name" value="FORMATE LYASE ACTIVATING ENZYME, PUTATIVE (AFU_ORTHOLOGUE AFUA_2G15630)-RELATED"/>
    <property type="match status" value="1"/>
</dbReference>
<organism evidence="7">
    <name type="scientific">candidate division WOR-3 bacterium</name>
    <dbReference type="NCBI Taxonomy" id="2052148"/>
    <lineage>
        <taxon>Bacteria</taxon>
        <taxon>Bacteria division WOR-3</taxon>
    </lineage>
</organism>
<comment type="cofactor">
    <cofactor evidence="5">
        <name>[4Fe-4S] cluster</name>
        <dbReference type="ChEBI" id="CHEBI:49883"/>
    </cofactor>
    <text evidence="5">Binds 1 [4Fe-4S] cluster. The cluster is coordinated with 3 cysteines and an exchangeable S-adenosyl-L-methionine.</text>
</comment>
<proteinExistence type="predicted"/>
<dbReference type="InterPro" id="IPR013785">
    <property type="entry name" value="Aldolase_TIM"/>
</dbReference>
<feature type="binding site" evidence="5">
    <location>
        <position position="76"/>
    </location>
    <ligand>
        <name>[4Fe-4S] cluster</name>
        <dbReference type="ChEBI" id="CHEBI:49883"/>
        <note>4Fe-4S-S-AdoMet</note>
    </ligand>
</feature>
<feature type="domain" description="Radical SAM core" evidence="6">
    <location>
        <begin position="71"/>
        <end position="202"/>
    </location>
</feature>
<dbReference type="GO" id="GO:0051536">
    <property type="term" value="F:iron-sulfur cluster binding"/>
    <property type="evidence" value="ECO:0007669"/>
    <property type="project" value="UniProtKB-KW"/>
</dbReference>
<evidence type="ECO:0000256" key="1">
    <source>
        <dbReference type="ARBA" id="ARBA00022691"/>
    </source>
</evidence>
<dbReference type="InterPro" id="IPR016431">
    <property type="entry name" value="Pyrv-formate_lyase-activ_prd"/>
</dbReference>
<dbReference type="GO" id="GO:0003824">
    <property type="term" value="F:catalytic activity"/>
    <property type="evidence" value="ECO:0007669"/>
    <property type="project" value="InterPro"/>
</dbReference>
<keyword evidence="3 5" id="KW-0408">Iron</keyword>
<keyword evidence="1 5" id="KW-0949">S-adenosyl-L-methionine</keyword>
<feature type="binding site" evidence="5">
    <location>
        <position position="83"/>
    </location>
    <ligand>
        <name>[4Fe-4S] cluster</name>
        <dbReference type="ChEBI" id="CHEBI:49883"/>
        <note>4Fe-4S-S-AdoMet</note>
    </ligand>
</feature>
<reference evidence="7" key="1">
    <citation type="journal article" date="2020" name="mSystems">
        <title>Genome- and Community-Level Interaction Insights into Carbon Utilization and Element Cycling Functions of Hydrothermarchaeota in Hydrothermal Sediment.</title>
        <authorList>
            <person name="Zhou Z."/>
            <person name="Liu Y."/>
            <person name="Xu W."/>
            <person name="Pan J."/>
            <person name="Luo Z.H."/>
            <person name="Li M."/>
        </authorList>
    </citation>
    <scope>NUCLEOTIDE SEQUENCE [LARGE SCALE GENOMIC DNA]</scope>
    <source>
        <strain evidence="7">SpSt-69</strain>
    </source>
</reference>
<dbReference type="SUPFAM" id="SSF102114">
    <property type="entry name" value="Radical SAM enzymes"/>
    <property type="match status" value="1"/>
</dbReference>
<evidence type="ECO:0000256" key="3">
    <source>
        <dbReference type="ARBA" id="ARBA00023004"/>
    </source>
</evidence>
<comment type="caution">
    <text evidence="7">The sequence shown here is derived from an EMBL/GenBank/DDBJ whole genome shotgun (WGS) entry which is preliminary data.</text>
</comment>
<protein>
    <submittedName>
        <fullName evidence="7">Radical SAM protein</fullName>
    </submittedName>
</protein>
<dbReference type="AlphaFoldDB" id="A0A7V3ZWI4"/>
<dbReference type="InterPro" id="IPR007197">
    <property type="entry name" value="rSAM"/>
</dbReference>
<evidence type="ECO:0000256" key="4">
    <source>
        <dbReference type="ARBA" id="ARBA00023014"/>
    </source>
</evidence>
<dbReference type="GO" id="GO:0046872">
    <property type="term" value="F:metal ion binding"/>
    <property type="evidence" value="ECO:0007669"/>
    <property type="project" value="UniProtKB-KW"/>
</dbReference>
<keyword evidence="2 5" id="KW-0479">Metal-binding</keyword>
<dbReference type="CDD" id="cd01335">
    <property type="entry name" value="Radical_SAM"/>
    <property type="match status" value="1"/>
</dbReference>
<dbReference type="PIRSF" id="PIRSF004869">
    <property type="entry name" value="PflX_prd"/>
    <property type="match status" value="1"/>
</dbReference>
<dbReference type="InterPro" id="IPR058240">
    <property type="entry name" value="rSAM_sf"/>
</dbReference>
<evidence type="ECO:0000256" key="5">
    <source>
        <dbReference type="PIRSR" id="PIRSR004869-50"/>
    </source>
</evidence>
<name>A0A7V3ZWI4_UNCW3</name>
<dbReference type="InterPro" id="IPR040085">
    <property type="entry name" value="MJ0674-like"/>
</dbReference>
<accession>A0A7V3ZWI4</accession>
<evidence type="ECO:0000256" key="2">
    <source>
        <dbReference type="ARBA" id="ARBA00022723"/>
    </source>
</evidence>
<gene>
    <name evidence="7" type="ORF">ENU66_00905</name>
</gene>
<sequence length="291" mass="32827">MRISKEELKKRVIKAYSILKSCTLCPRKCRVNRLKNEIGICRTGSKAIVSSFGLHFGEERVLVGGRGSGTVFFSGCSLRCVFCQNYTISQYVEGTPISNLNLAKIFILLQKQGAININLVTPTHVVPMILEALYIAYNELKIPIVYNSSGYDSIETLKLLDGVVDIYMPDFKYGDNAKALKYSGVKNYFDVAKEAIKEMQRQVGDLTIENGIAIKGLLVRHLVLPNGLADSKKVLDVIKNEISNNAYVNVMDQYYPTYRAYEFPELSRRITFKEYEEVRNYALSLGLRLAC</sequence>
<dbReference type="EMBL" id="DTDJ01000011">
    <property type="protein sequence ID" value="HGL16892.1"/>
    <property type="molecule type" value="Genomic_DNA"/>
</dbReference>